<accession>A0A5M6D1D9</accession>
<feature type="transmembrane region" description="Helical" evidence="1">
    <location>
        <begin position="1066"/>
        <end position="1093"/>
    </location>
</feature>
<proteinExistence type="predicted"/>
<keyword evidence="1" id="KW-0812">Transmembrane</keyword>
<feature type="transmembrane region" description="Helical" evidence="1">
    <location>
        <begin position="930"/>
        <end position="947"/>
    </location>
</feature>
<dbReference type="Pfam" id="PF00873">
    <property type="entry name" value="ACR_tran"/>
    <property type="match status" value="2"/>
</dbReference>
<feature type="transmembrane region" description="Helical" evidence="1">
    <location>
        <begin position="549"/>
        <end position="575"/>
    </location>
</feature>
<dbReference type="Gene3D" id="1.20.1640.10">
    <property type="entry name" value="Multidrug efflux transporter AcrB transmembrane domain"/>
    <property type="match status" value="2"/>
</dbReference>
<dbReference type="SUPFAM" id="SSF82693">
    <property type="entry name" value="Multidrug efflux transporter AcrB pore domain, PN1, PN2, PC1 and PC2 subdomains"/>
    <property type="match status" value="3"/>
</dbReference>
<feature type="transmembrane region" description="Helical" evidence="1">
    <location>
        <begin position="27"/>
        <end position="45"/>
    </location>
</feature>
<dbReference type="GO" id="GO:0005886">
    <property type="term" value="C:plasma membrane"/>
    <property type="evidence" value="ECO:0007669"/>
    <property type="project" value="TreeGrafter"/>
</dbReference>
<protein>
    <submittedName>
        <fullName evidence="2">Efflux RND transporter permease subunit</fullName>
    </submittedName>
</protein>
<dbReference type="AlphaFoldDB" id="A0A5M6D1D9"/>
<sequence>MTNSPVSENQNPPLLTRIVEMFLRGDVAILLVILSLLLGAAALVLTPREEEPQIVVPIADVFVSAPGLSAEEVERQVTDRLEKLLYQIDGVEYVYSMSQPEHCMVTVRFYVGEDREDSLVKIYNKIHSSTDIIPPVVDSWVVKPIEIDDVPIVIATLWSDRIHRYGDHELRRIADEVQRELQAIPDTNRVEVVGGRPRRIYVKLDAQRLAAHNTSPLQIAAALRTSNVTARNGSFEQQNQQFHVETGTFIQSVQDLENLVVNVASQRPVYLKNVATVVDGVAEAESYSWIGFGGADGEHAAKTGQYPAVHISVAKKKGANAVAVAGAVQQRLDELSASHFPDGVHSRISRDYGETANDKVNELVEALVVAVLTVIGLIGLVMGWRPALVIALAIPVCYSLTLFINMLFGYSINRVTMFALILSLGLLVDDPITDVENIARYFAMKILPPRQSVLRAVQEVRPALLLSTLAIIASFIPLAFITGMMGPYMAPMALNVPLTVSISTVVAFIITPWLALVSLRGATDENETAFDLTSRPLYRISRRVLSPILVGRIPSLVVLGGITVLLLVSMLMPVFRMVPVKMLPYDNKNEFQVVIDMPEGTTLERTDVVARRIGRYLGGVSEVKDYEIFVGLGSPMDFNGLVRHYFLRRGANVADIRVNLVAKEFRKDQSHEILLRIRDDLKHLADTLGANIKLVEVPPGPPVLATITAEVYGPIDGRYQDQIDVAKLVEQRLMHEPGVVDLDVSSEDDQERFVFITDKAKAALSGISTQTITDTVETALSGHQATVLHLPDEVEPLWIELKLPRANRSAIDDLEEIYVQGVDGQMAQLGSLGSFQRTQEDKTIYHKNLRRVIFVYAEVAGRPPADAIMDVEFDRRDDGAFVSDAAPRDLNERTWLAPGGGIPWAVPHGYSVVWSGEGEWKITLDVFRDLGLSFAAALLGIFIILMFQTGSRVLPLLIMLAIPLTLIGIMPGFWLLNVVLNAPVGGHPNPVFFTATAMIGMIALAGIVVRNSVVLIDFIHLAQAEGHDLRESIIRSVAIRTRPILLTAGTTLLANWVITLDPVFSGLAWAIIFGILTSTLFTLIVIPASYWLLYQDRPSPFTP</sequence>
<dbReference type="InterPro" id="IPR001036">
    <property type="entry name" value="Acrflvin-R"/>
</dbReference>
<evidence type="ECO:0000313" key="2">
    <source>
        <dbReference type="EMBL" id="KAA5541317.1"/>
    </source>
</evidence>
<feature type="transmembrane region" description="Helical" evidence="1">
    <location>
        <begin position="996"/>
        <end position="1022"/>
    </location>
</feature>
<keyword evidence="3" id="KW-1185">Reference proteome</keyword>
<dbReference type="Proteomes" id="UP000324479">
    <property type="component" value="Unassembled WGS sequence"/>
</dbReference>
<comment type="caution">
    <text evidence="2">The sequence shown here is derived from an EMBL/GenBank/DDBJ whole genome shotgun (WGS) entry which is preliminary data.</text>
</comment>
<feature type="transmembrane region" description="Helical" evidence="1">
    <location>
        <begin position="1043"/>
        <end position="1060"/>
    </location>
</feature>
<feature type="transmembrane region" description="Helical" evidence="1">
    <location>
        <begin position="496"/>
        <end position="516"/>
    </location>
</feature>
<gene>
    <name evidence="2" type="ORF">FYK55_17215</name>
</gene>
<evidence type="ECO:0000256" key="1">
    <source>
        <dbReference type="SAM" id="Phobius"/>
    </source>
</evidence>
<dbReference type="Gene3D" id="3.30.70.1320">
    <property type="entry name" value="Multidrug efflux transporter AcrB pore domain like"/>
    <property type="match status" value="1"/>
</dbReference>
<feature type="transmembrane region" description="Helical" evidence="1">
    <location>
        <begin position="954"/>
        <end position="976"/>
    </location>
</feature>
<dbReference type="SUPFAM" id="SSF82714">
    <property type="entry name" value="Multidrug efflux transporter AcrB TolC docking domain, DN and DC subdomains"/>
    <property type="match status" value="2"/>
</dbReference>
<dbReference type="GO" id="GO:0042910">
    <property type="term" value="F:xenobiotic transmembrane transporter activity"/>
    <property type="evidence" value="ECO:0007669"/>
    <property type="project" value="TreeGrafter"/>
</dbReference>
<dbReference type="Gene3D" id="3.30.70.1430">
    <property type="entry name" value="Multidrug efflux transporter AcrB pore domain"/>
    <property type="match status" value="2"/>
</dbReference>
<dbReference type="PRINTS" id="PR00702">
    <property type="entry name" value="ACRIFLAVINRP"/>
</dbReference>
<keyword evidence="1" id="KW-0472">Membrane</keyword>
<evidence type="ECO:0000313" key="3">
    <source>
        <dbReference type="Proteomes" id="UP000324479"/>
    </source>
</evidence>
<reference evidence="2 3" key="1">
    <citation type="submission" date="2019-08" db="EMBL/GenBank/DDBJ databases">
        <authorList>
            <person name="Dhanesh K."/>
            <person name="Kumar G."/>
            <person name="Sasikala C."/>
            <person name="Venkata Ramana C."/>
        </authorList>
    </citation>
    <scope>NUCLEOTIDE SEQUENCE [LARGE SCALE GENOMIC DNA]</scope>
    <source>
        <strain evidence="2 3">JC645</strain>
    </source>
</reference>
<dbReference type="Gene3D" id="3.30.2090.10">
    <property type="entry name" value="Multidrug efflux transporter AcrB TolC docking domain, DN and DC subdomains"/>
    <property type="match status" value="2"/>
</dbReference>
<keyword evidence="1" id="KW-1133">Transmembrane helix</keyword>
<feature type="transmembrane region" description="Helical" evidence="1">
    <location>
        <begin position="388"/>
        <end position="408"/>
    </location>
</feature>
<dbReference type="PANTHER" id="PTHR32063">
    <property type="match status" value="1"/>
</dbReference>
<dbReference type="Gene3D" id="3.30.70.1440">
    <property type="entry name" value="Multidrug efflux transporter AcrB pore domain"/>
    <property type="match status" value="1"/>
</dbReference>
<feature type="transmembrane region" description="Helical" evidence="1">
    <location>
        <begin position="464"/>
        <end position="490"/>
    </location>
</feature>
<organism evidence="2 3">
    <name type="scientific">Roseiconus nitratireducens</name>
    <dbReference type="NCBI Taxonomy" id="2605748"/>
    <lineage>
        <taxon>Bacteria</taxon>
        <taxon>Pseudomonadati</taxon>
        <taxon>Planctomycetota</taxon>
        <taxon>Planctomycetia</taxon>
        <taxon>Pirellulales</taxon>
        <taxon>Pirellulaceae</taxon>
        <taxon>Roseiconus</taxon>
    </lineage>
</organism>
<dbReference type="InterPro" id="IPR027463">
    <property type="entry name" value="AcrB_DN_DC_subdom"/>
</dbReference>
<name>A0A5M6D1D9_9BACT</name>
<dbReference type="EMBL" id="VWOX01000010">
    <property type="protein sequence ID" value="KAA5541317.1"/>
    <property type="molecule type" value="Genomic_DNA"/>
</dbReference>
<feature type="transmembrane region" description="Helical" evidence="1">
    <location>
        <begin position="363"/>
        <end position="382"/>
    </location>
</feature>
<dbReference type="PANTHER" id="PTHR32063:SF16">
    <property type="entry name" value="CATION EFFLUX SYSTEM (ACRB_ACRD_ACRF FAMILY)"/>
    <property type="match status" value="1"/>
</dbReference>
<dbReference type="SUPFAM" id="SSF82866">
    <property type="entry name" value="Multidrug efflux transporter AcrB transmembrane domain"/>
    <property type="match status" value="2"/>
</dbReference>
<dbReference type="RefSeq" id="WP_150077699.1">
    <property type="nucleotide sequence ID" value="NZ_VWOX01000010.1"/>
</dbReference>